<evidence type="ECO:0000313" key="1">
    <source>
        <dbReference type="EMBL" id="RVD75974.1"/>
    </source>
</evidence>
<reference evidence="1 2" key="1">
    <citation type="submission" date="2016-10" db="EMBL/GenBank/DDBJ databases">
        <title>Search of new enzymes for the oxidation of sulfur compounds.</title>
        <authorList>
            <person name="Novo A."/>
            <person name="Moreira I.S."/>
            <person name="Castro P.M."/>
        </authorList>
    </citation>
    <scope>NUCLEOTIDE SEQUENCE [LARGE SCALE GENOMIC DNA]</scope>
    <source>
        <strain evidence="1 2">A9</strain>
    </source>
</reference>
<dbReference type="Proteomes" id="UP000288002">
    <property type="component" value="Unassembled WGS sequence"/>
</dbReference>
<dbReference type="AlphaFoldDB" id="A0AA94JGJ5"/>
<accession>A0AA94JGJ5</accession>
<organism evidence="1 2">
    <name type="scientific">Pseudomonas koreensis</name>
    <dbReference type="NCBI Taxonomy" id="198620"/>
    <lineage>
        <taxon>Bacteria</taxon>
        <taxon>Pseudomonadati</taxon>
        <taxon>Pseudomonadota</taxon>
        <taxon>Gammaproteobacteria</taxon>
        <taxon>Pseudomonadales</taxon>
        <taxon>Pseudomonadaceae</taxon>
        <taxon>Pseudomonas</taxon>
    </lineage>
</organism>
<dbReference type="EMBL" id="MKWS01000015">
    <property type="protein sequence ID" value="RVD75974.1"/>
    <property type="molecule type" value="Genomic_DNA"/>
</dbReference>
<protein>
    <submittedName>
        <fullName evidence="1">Uncharacterized protein</fullName>
    </submittedName>
</protein>
<comment type="caution">
    <text evidence="1">The sequence shown here is derived from an EMBL/GenBank/DDBJ whole genome shotgun (WGS) entry which is preliminary data.</text>
</comment>
<sequence length="176" mass="19853">MANRSKKAVISARIDPYLKAGLELAATSQKEKIVALLEYGIRGVLGTILVEDPFGEGSEKQTSFALFFNNVWSEDEVIYKMRLGYLGEKFAEKVDADMAALVVKDEYFKGDFDLFGDLNGNAKEMGLVPPTVLINIDLVRAEWDTIFGYVLFVHRNRGLLSNYHDFKKMVENSRSQ</sequence>
<gene>
    <name evidence="1" type="ORF">A9HBioS_4236</name>
</gene>
<proteinExistence type="predicted"/>
<evidence type="ECO:0000313" key="2">
    <source>
        <dbReference type="Proteomes" id="UP000288002"/>
    </source>
</evidence>
<name>A0AA94JGJ5_9PSED</name>
<dbReference type="RefSeq" id="WP_127651373.1">
    <property type="nucleotide sequence ID" value="NZ_MKWS01000015.1"/>
</dbReference>